<evidence type="ECO:0000313" key="1">
    <source>
        <dbReference type="EMBL" id="PXF41062.1"/>
    </source>
</evidence>
<sequence length="110" mass="12657">MIKELKDFKKDTEAFISQFQSATETFDLDYCKIIMDSIIRGKVPELNSHVYFLLQAKHLRDNVRGISKLLSNIRSSIKRIRKLSVMVRDLSDSVSHVGGICKDDLMKPLK</sequence>
<accession>A0A2V3IG90</accession>
<name>A0A2V3IG90_9FLOR</name>
<keyword evidence="2" id="KW-1185">Reference proteome</keyword>
<dbReference type="EMBL" id="NBIV01000238">
    <property type="protein sequence ID" value="PXF41062.1"/>
    <property type="molecule type" value="Genomic_DNA"/>
</dbReference>
<organism evidence="1 2">
    <name type="scientific">Gracilariopsis chorda</name>
    <dbReference type="NCBI Taxonomy" id="448386"/>
    <lineage>
        <taxon>Eukaryota</taxon>
        <taxon>Rhodophyta</taxon>
        <taxon>Florideophyceae</taxon>
        <taxon>Rhodymeniophycidae</taxon>
        <taxon>Gracilariales</taxon>
        <taxon>Gracilariaceae</taxon>
        <taxon>Gracilariopsis</taxon>
    </lineage>
</organism>
<protein>
    <submittedName>
        <fullName evidence="1">Uncharacterized protein</fullName>
    </submittedName>
</protein>
<reference evidence="1 2" key="1">
    <citation type="journal article" date="2018" name="Mol. Biol. Evol.">
        <title>Analysis of the draft genome of the red seaweed Gracilariopsis chorda provides insights into genome size evolution in Rhodophyta.</title>
        <authorList>
            <person name="Lee J."/>
            <person name="Yang E.C."/>
            <person name="Graf L."/>
            <person name="Yang J.H."/>
            <person name="Qiu H."/>
            <person name="Zel Zion U."/>
            <person name="Chan C.X."/>
            <person name="Stephens T.G."/>
            <person name="Weber A.P.M."/>
            <person name="Boo G.H."/>
            <person name="Boo S.M."/>
            <person name="Kim K.M."/>
            <person name="Shin Y."/>
            <person name="Jung M."/>
            <person name="Lee S.J."/>
            <person name="Yim H.S."/>
            <person name="Lee J.H."/>
            <person name="Bhattacharya D."/>
            <person name="Yoon H.S."/>
        </authorList>
    </citation>
    <scope>NUCLEOTIDE SEQUENCE [LARGE SCALE GENOMIC DNA]</scope>
    <source>
        <strain evidence="1 2">SKKU-2015</strain>
        <tissue evidence="1">Whole body</tissue>
    </source>
</reference>
<comment type="caution">
    <text evidence="1">The sequence shown here is derived from an EMBL/GenBank/DDBJ whole genome shotgun (WGS) entry which is preliminary data.</text>
</comment>
<dbReference type="AlphaFoldDB" id="A0A2V3IG90"/>
<gene>
    <name evidence="1" type="ORF">BWQ96_09227</name>
</gene>
<dbReference type="Proteomes" id="UP000247409">
    <property type="component" value="Unassembled WGS sequence"/>
</dbReference>
<proteinExistence type="predicted"/>
<evidence type="ECO:0000313" key="2">
    <source>
        <dbReference type="Proteomes" id="UP000247409"/>
    </source>
</evidence>